<dbReference type="AlphaFoldDB" id="A0A9D1G1F0"/>
<feature type="transmembrane region" description="Helical" evidence="1">
    <location>
        <begin position="114"/>
        <end position="133"/>
    </location>
</feature>
<reference evidence="2" key="2">
    <citation type="journal article" date="2021" name="PeerJ">
        <title>Extensive microbial diversity within the chicken gut microbiome revealed by metagenomics and culture.</title>
        <authorList>
            <person name="Gilroy R."/>
            <person name="Ravi A."/>
            <person name="Getino M."/>
            <person name="Pursley I."/>
            <person name="Horton D.L."/>
            <person name="Alikhan N.F."/>
            <person name="Baker D."/>
            <person name="Gharbi K."/>
            <person name="Hall N."/>
            <person name="Watson M."/>
            <person name="Adriaenssens E.M."/>
            <person name="Foster-Nyarko E."/>
            <person name="Jarju S."/>
            <person name="Secka A."/>
            <person name="Antonio M."/>
            <person name="Oren A."/>
            <person name="Chaudhuri R.R."/>
            <person name="La Ragione R."/>
            <person name="Hildebrand F."/>
            <person name="Pallen M.J."/>
        </authorList>
    </citation>
    <scope>NUCLEOTIDE SEQUENCE</scope>
    <source>
        <strain evidence="2">13766</strain>
    </source>
</reference>
<keyword evidence="1" id="KW-1133">Transmembrane helix</keyword>
<accession>A0A9D1G1F0</accession>
<evidence type="ECO:0000256" key="1">
    <source>
        <dbReference type="SAM" id="Phobius"/>
    </source>
</evidence>
<evidence type="ECO:0000313" key="2">
    <source>
        <dbReference type="EMBL" id="HIS92690.1"/>
    </source>
</evidence>
<reference evidence="2" key="1">
    <citation type="submission" date="2020-10" db="EMBL/GenBank/DDBJ databases">
        <authorList>
            <person name="Gilroy R."/>
        </authorList>
    </citation>
    <scope>NUCLEOTIDE SEQUENCE</scope>
    <source>
        <strain evidence="2">13766</strain>
    </source>
</reference>
<feature type="transmembrane region" description="Helical" evidence="1">
    <location>
        <begin position="186"/>
        <end position="207"/>
    </location>
</feature>
<feature type="transmembrane region" description="Helical" evidence="1">
    <location>
        <begin position="6"/>
        <end position="26"/>
    </location>
</feature>
<gene>
    <name evidence="2" type="ORF">IAA84_06685</name>
</gene>
<name>A0A9D1G1F0_9FIRM</name>
<feature type="transmembrane region" description="Helical" evidence="1">
    <location>
        <begin position="38"/>
        <end position="57"/>
    </location>
</feature>
<dbReference type="EMBL" id="DVJN01000132">
    <property type="protein sequence ID" value="HIS92690.1"/>
    <property type="molecule type" value="Genomic_DNA"/>
</dbReference>
<evidence type="ECO:0000313" key="3">
    <source>
        <dbReference type="Proteomes" id="UP000824140"/>
    </source>
</evidence>
<proteinExistence type="predicted"/>
<sequence length="210" mass="23897">MDTNLILSLIANILLLAIQTWALCGIRNKRYIFKYYTYLQNFISILVSTFFVIAVAADCMNVSRLLTAAKGFRYVATCGLVVTMFVFTFLSITCREDKNRIGSSDCKPGYSYRLVNIVLHYISPVLAVISFLWFEKPIVLTDSLWTAIVALPSVLYWTVYLILSVTNKWDEPYSFSVSKSKAVNDIAQVAFVLLFAVLFVFTTILLWETK</sequence>
<comment type="caution">
    <text evidence="2">The sequence shown here is derived from an EMBL/GenBank/DDBJ whole genome shotgun (WGS) entry which is preliminary data.</text>
</comment>
<feature type="transmembrane region" description="Helical" evidence="1">
    <location>
        <begin position="72"/>
        <end position="93"/>
    </location>
</feature>
<keyword evidence="1" id="KW-0472">Membrane</keyword>
<protein>
    <submittedName>
        <fullName evidence="2">Uncharacterized protein</fullName>
    </submittedName>
</protein>
<organism evidence="2 3">
    <name type="scientific">Candidatus Alectryocaccomicrobium excrementavium</name>
    <dbReference type="NCBI Taxonomy" id="2840668"/>
    <lineage>
        <taxon>Bacteria</taxon>
        <taxon>Bacillati</taxon>
        <taxon>Bacillota</taxon>
        <taxon>Clostridia</taxon>
        <taxon>Candidatus Alectryocaccomicrobium</taxon>
    </lineage>
</organism>
<dbReference type="Proteomes" id="UP000824140">
    <property type="component" value="Unassembled WGS sequence"/>
</dbReference>
<keyword evidence="1" id="KW-0812">Transmembrane</keyword>
<feature type="transmembrane region" description="Helical" evidence="1">
    <location>
        <begin position="145"/>
        <end position="165"/>
    </location>
</feature>